<dbReference type="Proteomes" id="UP000675881">
    <property type="component" value="Chromosome 1"/>
</dbReference>
<organism evidence="1 2">
    <name type="scientific">Lepeophtheirus salmonis</name>
    <name type="common">Salmon louse</name>
    <name type="synonym">Caligus salmonis</name>
    <dbReference type="NCBI Taxonomy" id="72036"/>
    <lineage>
        <taxon>Eukaryota</taxon>
        <taxon>Metazoa</taxon>
        <taxon>Ecdysozoa</taxon>
        <taxon>Arthropoda</taxon>
        <taxon>Crustacea</taxon>
        <taxon>Multicrustacea</taxon>
        <taxon>Hexanauplia</taxon>
        <taxon>Copepoda</taxon>
        <taxon>Siphonostomatoida</taxon>
        <taxon>Caligidae</taxon>
        <taxon>Lepeophtheirus</taxon>
    </lineage>
</organism>
<keyword evidence="2" id="KW-1185">Reference proteome</keyword>
<name>A0A7R8CED1_LEPSM</name>
<dbReference type="AlphaFoldDB" id="A0A7R8CED1"/>
<sequence>MYFRQYGTTADKPHSGRQRTSRNAENVVLVRGSVAESPETSIRRCVSQLHISARNFEKGFKTFPYKIQLVHKLLLRDHDQRVEYSNAILRLPRKIEDFSSIFGSQ</sequence>
<reference evidence="1" key="1">
    <citation type="submission" date="2021-02" db="EMBL/GenBank/DDBJ databases">
        <authorList>
            <person name="Bekaert M."/>
        </authorList>
    </citation>
    <scope>NUCLEOTIDE SEQUENCE</scope>
    <source>
        <strain evidence="1">IoA-00</strain>
    </source>
</reference>
<dbReference type="EMBL" id="HG994580">
    <property type="protein sequence ID" value="CAF2751878.1"/>
    <property type="molecule type" value="Genomic_DNA"/>
</dbReference>
<gene>
    <name evidence="1" type="ORF">LSAA_1658</name>
</gene>
<evidence type="ECO:0000313" key="2">
    <source>
        <dbReference type="Proteomes" id="UP000675881"/>
    </source>
</evidence>
<accession>A0A7R8CED1</accession>
<proteinExistence type="predicted"/>
<protein>
    <submittedName>
        <fullName evidence="1">(salmon louse) hypothetical protein</fullName>
    </submittedName>
</protein>
<evidence type="ECO:0000313" key="1">
    <source>
        <dbReference type="EMBL" id="CAF2751878.1"/>
    </source>
</evidence>